<dbReference type="SUPFAM" id="SSF143113">
    <property type="entry name" value="NAP-like"/>
    <property type="match status" value="1"/>
</dbReference>
<dbReference type="STRING" id="133381.A0A2T9Z8N6"/>
<dbReference type="Pfam" id="PF00956">
    <property type="entry name" value="NAP"/>
    <property type="match status" value="1"/>
</dbReference>
<sequence>MDPNPIDIQKKEQDDSAPTPQNTPIFAAPIAQKSEAQKNAAQILTTPALTSLIQGRLGSLAGAPSGYIESLPKVVRQRLAALQFLQSKHTELEAKFHQEILEIEKKYSLLYKPLYDQRHNIVSGKKEPSEDEIKAENVKGIDSFWLTALYNHPQTREMITERDSSALEALDDISISYLEDGPGFQINFVFKENEYFTNSVLTKTYRYQQSESSGELVFGQSEGCKIDWKPEMDLTTTVETKKQRHKTTNKTRVVKKVVPTESFFNLFEKITIPEDDDLSEEAEEARERLEADYELGEEFKEKIVPRAIDWFTGQPFKIRKRL</sequence>
<dbReference type="FunFam" id="1.20.5.1500:FF:000001">
    <property type="entry name" value="Nucleosome assembly protein 1-like 1"/>
    <property type="match status" value="1"/>
</dbReference>
<dbReference type="InterPro" id="IPR037231">
    <property type="entry name" value="NAP-like_sf"/>
</dbReference>
<dbReference type="AlphaFoldDB" id="A0A2T9Z8N6"/>
<dbReference type="InterPro" id="IPR002164">
    <property type="entry name" value="NAP_family"/>
</dbReference>
<comment type="caution">
    <text evidence="4">The sequence shown here is derived from an EMBL/GenBank/DDBJ whole genome shotgun (WGS) entry which is preliminary data.</text>
</comment>
<dbReference type="Gene3D" id="1.20.5.1500">
    <property type="match status" value="1"/>
</dbReference>
<proteinExistence type="inferred from homology"/>
<feature type="region of interest" description="Disordered" evidence="3">
    <location>
        <begin position="1"/>
        <end position="24"/>
    </location>
</feature>
<gene>
    <name evidence="4" type="ORF">BB560_004697</name>
</gene>
<evidence type="ECO:0000313" key="5">
    <source>
        <dbReference type="Proteomes" id="UP000245609"/>
    </source>
</evidence>
<protein>
    <recommendedName>
        <fullName evidence="6">Nucleosome assembly protein</fullName>
    </recommendedName>
</protein>
<reference evidence="4 5" key="1">
    <citation type="journal article" date="2018" name="MBio">
        <title>Comparative Genomics Reveals the Core Gene Toolbox for the Fungus-Insect Symbiosis.</title>
        <authorList>
            <person name="Wang Y."/>
            <person name="Stata M."/>
            <person name="Wang W."/>
            <person name="Stajich J.E."/>
            <person name="White M.M."/>
            <person name="Moncalvo J.M."/>
        </authorList>
    </citation>
    <scope>NUCLEOTIDE SEQUENCE [LARGE SCALE GENOMIC DNA]</scope>
    <source>
        <strain evidence="4 5">SC-DP-2</strain>
    </source>
</reference>
<dbReference type="EMBL" id="MBFS01001524">
    <property type="protein sequence ID" value="PVV00905.1"/>
    <property type="molecule type" value="Genomic_DNA"/>
</dbReference>
<evidence type="ECO:0000313" key="4">
    <source>
        <dbReference type="EMBL" id="PVV00905.1"/>
    </source>
</evidence>
<accession>A0A2T9Z8N6</accession>
<comment type="similarity">
    <text evidence="1 2">Belongs to the nucleosome assembly protein (NAP) family.</text>
</comment>
<dbReference type="GO" id="GO:0006334">
    <property type="term" value="P:nucleosome assembly"/>
    <property type="evidence" value="ECO:0007669"/>
    <property type="project" value="InterPro"/>
</dbReference>
<organism evidence="4 5">
    <name type="scientific">Smittium megazygosporum</name>
    <dbReference type="NCBI Taxonomy" id="133381"/>
    <lineage>
        <taxon>Eukaryota</taxon>
        <taxon>Fungi</taxon>
        <taxon>Fungi incertae sedis</taxon>
        <taxon>Zoopagomycota</taxon>
        <taxon>Kickxellomycotina</taxon>
        <taxon>Harpellomycetes</taxon>
        <taxon>Harpellales</taxon>
        <taxon>Legeriomycetaceae</taxon>
        <taxon>Smittium</taxon>
    </lineage>
</organism>
<name>A0A2T9Z8N6_9FUNG</name>
<keyword evidence="5" id="KW-1185">Reference proteome</keyword>
<dbReference type="Gene3D" id="3.30.1120.90">
    <property type="entry name" value="Nucleosome assembly protein"/>
    <property type="match status" value="1"/>
</dbReference>
<dbReference type="GO" id="GO:0005634">
    <property type="term" value="C:nucleus"/>
    <property type="evidence" value="ECO:0007669"/>
    <property type="project" value="InterPro"/>
</dbReference>
<evidence type="ECO:0000256" key="3">
    <source>
        <dbReference type="SAM" id="MobiDB-lite"/>
    </source>
</evidence>
<dbReference type="PANTHER" id="PTHR11875">
    <property type="entry name" value="TESTIS-SPECIFIC Y-ENCODED PROTEIN"/>
    <property type="match status" value="1"/>
</dbReference>
<dbReference type="Proteomes" id="UP000245609">
    <property type="component" value="Unassembled WGS sequence"/>
</dbReference>
<evidence type="ECO:0000256" key="1">
    <source>
        <dbReference type="ARBA" id="ARBA00009947"/>
    </source>
</evidence>
<evidence type="ECO:0000256" key="2">
    <source>
        <dbReference type="RuleBase" id="RU003876"/>
    </source>
</evidence>
<dbReference type="OrthoDB" id="27325at2759"/>
<evidence type="ECO:0008006" key="6">
    <source>
        <dbReference type="Google" id="ProtNLM"/>
    </source>
</evidence>